<dbReference type="Proteomes" id="UP000322454">
    <property type="component" value="Unassembled WGS sequence"/>
</dbReference>
<accession>A0A520XEZ3</accession>
<evidence type="ECO:0000313" key="1">
    <source>
        <dbReference type="EMBL" id="RZV39675.1"/>
    </source>
</evidence>
<reference evidence="1 2" key="1">
    <citation type="submission" date="2019-01" db="EMBL/GenBank/DDBJ databases">
        <title>Insights into ecological role of a new deltaproteobacterial order Candidatus Sinidesulfobacterales (Sva0485) by metagenomics and metatranscriptomics.</title>
        <authorList>
            <person name="Tan S."/>
            <person name="Liu J."/>
            <person name="Fang Y."/>
            <person name="Hedlund B."/>
            <person name="Lian Z.-H."/>
            <person name="Huang L.-Y."/>
            <person name="Li J.-T."/>
            <person name="Huang L.-N."/>
            <person name="Li W.-J."/>
            <person name="Jiang H.-C."/>
            <person name="Dong H.-L."/>
            <person name="Shu W.-S."/>
        </authorList>
    </citation>
    <scope>NUCLEOTIDE SEQUENCE [LARGE SCALE GENOMIC DNA]</scope>
    <source>
        <strain evidence="1">AP4</strain>
    </source>
</reference>
<name>A0A520XEZ3_9DELT</name>
<organism evidence="1 2">
    <name type="scientific">Candidatus Acidulodesulfobacterium acidiphilum</name>
    <dbReference type="NCBI Taxonomy" id="2597224"/>
    <lineage>
        <taxon>Bacteria</taxon>
        <taxon>Deltaproteobacteria</taxon>
        <taxon>Candidatus Acidulodesulfobacterales</taxon>
        <taxon>Candidatus Acidulodesulfobacterium</taxon>
    </lineage>
</organism>
<dbReference type="EMBL" id="SHMQ01000007">
    <property type="protein sequence ID" value="RZV39675.1"/>
    <property type="molecule type" value="Genomic_DNA"/>
</dbReference>
<sequence>MPKGQIYNMEAQNIVNITDLLIKAEHAYFQNTGTFTDITSLENNKPAYLSPMKVYNFQGDSCLEKLLFKSTTNICINLQNESIEIYIPLNLANEDIVAKEISKGITGKTGQVSDINGLGVVTFSLNDAAPSFHSASASNSNTGASSPVSSVNVSPNANGGINYTNTVGTQSNLLTKVTQTITNFFASVLSLF</sequence>
<dbReference type="AlphaFoldDB" id="A0A520XEZ3"/>
<gene>
    <name evidence="1" type="ORF">EVJ48_03970</name>
</gene>
<comment type="caution">
    <text evidence="1">The sequence shown here is derived from an EMBL/GenBank/DDBJ whole genome shotgun (WGS) entry which is preliminary data.</text>
</comment>
<proteinExistence type="predicted"/>
<protein>
    <submittedName>
        <fullName evidence="1">Uncharacterized protein</fullName>
    </submittedName>
</protein>
<evidence type="ECO:0000313" key="2">
    <source>
        <dbReference type="Proteomes" id="UP000322454"/>
    </source>
</evidence>